<reference evidence="3" key="1">
    <citation type="submission" date="2012-10" db="EMBL/GenBank/DDBJ databases">
        <authorList>
            <person name="Lefevre C."/>
        </authorList>
    </citation>
    <scope>NUCLEOTIDE SEQUENCE</scope>
    <source>
        <strain evidence="3">BW-1</strain>
    </source>
</reference>
<dbReference type="SMART" id="SM00028">
    <property type="entry name" value="TPR"/>
    <property type="match status" value="4"/>
</dbReference>
<evidence type="ECO:0000256" key="1">
    <source>
        <dbReference type="PROSITE-ProRule" id="PRU00339"/>
    </source>
</evidence>
<dbReference type="Pfam" id="PF13424">
    <property type="entry name" value="TPR_12"/>
    <property type="match status" value="1"/>
</dbReference>
<dbReference type="AlphaFoldDB" id="L0R431"/>
<dbReference type="Pfam" id="PF02624">
    <property type="entry name" value="YcaO"/>
    <property type="match status" value="1"/>
</dbReference>
<dbReference type="PANTHER" id="PTHR37809:SF1">
    <property type="entry name" value="RIBOSOMAL PROTEIN S12 METHYLTHIOTRANSFERASE ACCESSORY FACTOR YCAO"/>
    <property type="match status" value="1"/>
</dbReference>
<dbReference type="EMBL" id="HF547348">
    <property type="protein sequence ID" value="CCO06798.1"/>
    <property type="molecule type" value="Genomic_DNA"/>
</dbReference>
<evidence type="ECO:0000313" key="4">
    <source>
        <dbReference type="EMBL" id="SLM32849.1"/>
    </source>
</evidence>
<dbReference type="InterPro" id="IPR011990">
    <property type="entry name" value="TPR-like_helical_dom_sf"/>
</dbReference>
<dbReference type="PANTHER" id="PTHR37809">
    <property type="entry name" value="RIBOSOMAL PROTEIN S12 METHYLTHIOTRANSFERASE ACCESSORY FACTOR YCAO"/>
    <property type="match status" value="1"/>
</dbReference>
<keyword evidence="5" id="KW-1185">Reference proteome</keyword>
<dbReference type="SUPFAM" id="SSF48452">
    <property type="entry name" value="TPR-like"/>
    <property type="match status" value="1"/>
</dbReference>
<evidence type="ECO:0000259" key="2">
    <source>
        <dbReference type="PROSITE" id="PS51664"/>
    </source>
</evidence>
<dbReference type="Proteomes" id="UP000191931">
    <property type="component" value="Unassembled WGS sequence"/>
</dbReference>
<dbReference type="NCBIfam" id="TIGR00702">
    <property type="entry name" value="YcaO-type kinase domain"/>
    <property type="match status" value="1"/>
</dbReference>
<reference evidence="3" key="2">
    <citation type="submission" date="2012-12" db="EMBL/GenBank/DDBJ databases">
        <title>Region harboring genes involved in magnetosome formation of Candidatus Desulfamplus magnetosmortis.</title>
        <authorList>
            <person name="Lefevre C.T."/>
            <person name="Bazylinski D.A."/>
        </authorList>
    </citation>
    <scope>NUCLEOTIDE SEQUENCE</scope>
    <source>
        <strain evidence="3">BW-1</strain>
    </source>
</reference>
<gene>
    <name evidence="3" type="ORF">DEMABW1_80192</name>
    <name evidence="4" type="ORF">MTBBW1_80192</name>
</gene>
<reference evidence="4 5" key="3">
    <citation type="submission" date="2017-03" db="EMBL/GenBank/DDBJ databases">
        <authorList>
            <person name="Afonso C.L."/>
            <person name="Miller P.J."/>
            <person name="Scott M.A."/>
            <person name="Spackman E."/>
            <person name="Goraichik I."/>
            <person name="Dimitrov K.M."/>
            <person name="Suarez D.L."/>
            <person name="Swayne D.E."/>
        </authorList>
    </citation>
    <scope>NUCLEOTIDE SEQUENCE [LARGE SCALE GENOMIC DNA]</scope>
    <source>
        <strain evidence="4">PRJEB14757</strain>
    </source>
</reference>
<dbReference type="Gene3D" id="1.25.40.10">
    <property type="entry name" value="Tetratricopeptide repeat domain"/>
    <property type="match status" value="1"/>
</dbReference>
<keyword evidence="1" id="KW-0802">TPR repeat</keyword>
<feature type="domain" description="YcaO" evidence="2">
    <location>
        <begin position="79"/>
        <end position="440"/>
    </location>
</feature>
<organism evidence="3">
    <name type="scientific">Desulfamplus magnetovallimortis</name>
    <dbReference type="NCBI Taxonomy" id="1246637"/>
    <lineage>
        <taxon>Bacteria</taxon>
        <taxon>Pseudomonadati</taxon>
        <taxon>Thermodesulfobacteriota</taxon>
        <taxon>Desulfobacteria</taxon>
        <taxon>Desulfobacterales</taxon>
        <taxon>Desulfobacteraceae</taxon>
        <taxon>Desulfamplus</taxon>
    </lineage>
</organism>
<dbReference type="Gene3D" id="3.30.40.250">
    <property type="match status" value="1"/>
</dbReference>
<dbReference type="OrthoDB" id="5380721at2"/>
<dbReference type="PROSITE" id="PS51664">
    <property type="entry name" value="YCAO"/>
    <property type="match status" value="1"/>
</dbReference>
<name>L0R431_9BACT</name>
<dbReference type="InterPro" id="IPR019734">
    <property type="entry name" value="TPR_rpt"/>
</dbReference>
<dbReference type="STRING" id="1246637.MTBBW1_80192"/>
<sequence>MTASYKQLADAFKVEGADHDKITSPEATIENFKSRSRTASLKILKETRRIDNNRLGIPVYYSICGHDAGRLTGTRKQMGKGVTPALAEASAVMELAERFSLYSFMDNESNIFKTTFEKIDNEKKCEAISFDLLLKSVETNNVANPYSSKEKEKLLRIFSMLELKWVKAFNHTTCKEIFIPMDWFFMINEFNGSSAGNCHEEAICQGACEIIERHVSAIVCKSKNLDIPSIDPDSVTNPSNVDLIRKFHNAGIKIYINDFSLNTGVPTIGVLAYDPSTFPDSSEIVWTAGTAPSPDKALSRALTEVAQLAGDFNTSSNYVASGLPKYKTLEEASHIIDPIEKGESSKISLGELPDISSSNIKDEVEAIINAMKKLGFELIIVDTTDPRLCIPACYTVVPGAQFRERAENSSIPMFAARHVYSNNAPEKACDILEKISLIMPDQYCIEFYLGLCNMELQEYNKALVNLEAAMQMNPSIQDIPSICSYTGICLKELGDYKRAIELLEHGVSIDDERPDLYNLLGFCHFQLKEHETSISYFEKVLKITPASGIDHASIASNYRELGNFEKALDYYEMALNLDPSLDFAKENMIRLKKQVNHP</sequence>
<accession>L0R431</accession>
<protein>
    <recommendedName>
        <fullName evidence="2">YcaO domain-containing protein</fullName>
    </recommendedName>
</protein>
<dbReference type="EMBL" id="FWEV01000325">
    <property type="protein sequence ID" value="SLM32849.1"/>
    <property type="molecule type" value="Genomic_DNA"/>
</dbReference>
<feature type="repeat" description="TPR" evidence="1">
    <location>
        <begin position="514"/>
        <end position="547"/>
    </location>
</feature>
<feature type="repeat" description="TPR" evidence="1">
    <location>
        <begin position="548"/>
        <end position="581"/>
    </location>
</feature>
<proteinExistence type="predicted"/>
<evidence type="ECO:0000313" key="5">
    <source>
        <dbReference type="Proteomes" id="UP000191931"/>
    </source>
</evidence>
<dbReference type="RefSeq" id="WP_080798524.1">
    <property type="nucleotide sequence ID" value="NZ_LT828540.1"/>
</dbReference>
<dbReference type="Gene3D" id="3.30.1330.230">
    <property type="match status" value="1"/>
</dbReference>
<dbReference type="Gene3D" id="3.30.160.660">
    <property type="match status" value="1"/>
</dbReference>
<dbReference type="InterPro" id="IPR003776">
    <property type="entry name" value="YcaO-like_dom"/>
</dbReference>
<evidence type="ECO:0000313" key="3">
    <source>
        <dbReference type="EMBL" id="CCO06798.1"/>
    </source>
</evidence>
<dbReference type="PROSITE" id="PS50005">
    <property type="entry name" value="TPR"/>
    <property type="match status" value="2"/>
</dbReference>